<evidence type="ECO:0000313" key="4">
    <source>
        <dbReference type="EMBL" id="OSX65629.1"/>
    </source>
</evidence>
<dbReference type="GO" id="GO:0001671">
    <property type="term" value="F:ATPase activator activity"/>
    <property type="evidence" value="ECO:0007669"/>
    <property type="project" value="InterPro"/>
</dbReference>
<dbReference type="Gene3D" id="3.15.10.20">
    <property type="entry name" value="Activator of Hsp90 ATPase Aha1, N-terminal domain"/>
    <property type="match status" value="1"/>
</dbReference>
<accession>A0A1X6NAF3</accession>
<dbReference type="GO" id="GO:0006457">
    <property type="term" value="P:protein folding"/>
    <property type="evidence" value="ECO:0007669"/>
    <property type="project" value="TreeGrafter"/>
</dbReference>
<reference evidence="4 5" key="1">
    <citation type="submission" date="2017-04" db="EMBL/GenBank/DDBJ databases">
        <title>Genome Sequence of the Model Brown-Rot Fungus Postia placenta SB12.</title>
        <authorList>
            <consortium name="DOE Joint Genome Institute"/>
            <person name="Gaskell J."/>
            <person name="Kersten P."/>
            <person name="Larrondo L.F."/>
            <person name="Canessa P."/>
            <person name="Martinez D."/>
            <person name="Hibbett D."/>
            <person name="Schmoll M."/>
            <person name="Kubicek C.P."/>
            <person name="Martinez A.T."/>
            <person name="Yadav J."/>
            <person name="Master E."/>
            <person name="Magnuson J.K."/>
            <person name="James T."/>
            <person name="Yaver D."/>
            <person name="Berka R."/>
            <person name="Labutti K."/>
            <person name="Lipzen A."/>
            <person name="Aerts A."/>
            <person name="Barry K."/>
            <person name="Henrissat B."/>
            <person name="Blanchette R."/>
            <person name="Grigoriev I."/>
            <person name="Cullen D."/>
        </authorList>
    </citation>
    <scope>NUCLEOTIDE SEQUENCE [LARGE SCALE GENOMIC DNA]</scope>
    <source>
        <strain evidence="4 5">MAD-698-R-SB12</strain>
    </source>
</reference>
<dbReference type="InterPro" id="IPR023393">
    <property type="entry name" value="START-like_dom_sf"/>
</dbReference>
<organism evidence="4 5">
    <name type="scientific">Postia placenta MAD-698-R-SB12</name>
    <dbReference type="NCBI Taxonomy" id="670580"/>
    <lineage>
        <taxon>Eukaryota</taxon>
        <taxon>Fungi</taxon>
        <taxon>Dikarya</taxon>
        <taxon>Basidiomycota</taxon>
        <taxon>Agaricomycotina</taxon>
        <taxon>Agaricomycetes</taxon>
        <taxon>Polyporales</taxon>
        <taxon>Adustoporiaceae</taxon>
        <taxon>Rhodonia</taxon>
    </lineage>
</organism>
<dbReference type="PANTHER" id="PTHR13009">
    <property type="entry name" value="HEAT SHOCK PROTEIN 90 HSP90 CO-CHAPERONE AHA-1"/>
    <property type="match status" value="1"/>
</dbReference>
<evidence type="ECO:0000313" key="5">
    <source>
        <dbReference type="Proteomes" id="UP000194127"/>
    </source>
</evidence>
<dbReference type="GO" id="GO:0005829">
    <property type="term" value="C:cytosol"/>
    <property type="evidence" value="ECO:0007669"/>
    <property type="project" value="TreeGrafter"/>
</dbReference>
<dbReference type="RefSeq" id="XP_024342423.1">
    <property type="nucleotide sequence ID" value="XM_024487987.1"/>
</dbReference>
<dbReference type="AlphaFoldDB" id="A0A1X6NAF3"/>
<dbReference type="EMBL" id="KZ110593">
    <property type="protein sequence ID" value="OSX65629.1"/>
    <property type="molecule type" value="Genomic_DNA"/>
</dbReference>
<dbReference type="SMART" id="SM01000">
    <property type="entry name" value="Aha1_N"/>
    <property type="match status" value="1"/>
</dbReference>
<protein>
    <recommendedName>
        <fullName evidence="3">Activator of Hsp90 ATPase AHSA1-like N-terminal domain-containing protein</fullName>
    </recommendedName>
</protein>
<dbReference type="Gene3D" id="3.30.530.20">
    <property type="match status" value="1"/>
</dbReference>
<dbReference type="GeneID" id="36332936"/>
<dbReference type="Proteomes" id="UP000194127">
    <property type="component" value="Unassembled WGS sequence"/>
</dbReference>
<dbReference type="GO" id="GO:0051087">
    <property type="term" value="F:protein-folding chaperone binding"/>
    <property type="evidence" value="ECO:0007669"/>
    <property type="project" value="InterPro"/>
</dbReference>
<gene>
    <name evidence="4" type="ORF">POSPLADRAFT_1167915</name>
</gene>
<comment type="similarity">
    <text evidence="1">Belongs to the AHA1 family.</text>
</comment>
<feature type="compositionally biased region" description="Low complexity" evidence="2">
    <location>
        <begin position="170"/>
        <end position="194"/>
    </location>
</feature>
<keyword evidence="5" id="KW-1185">Reference proteome</keyword>
<sequence>MAAIPPSMAPSTANWHWKNKTVTPWARSWFERELATISVKGEGDEVVTVSQVVEFDGDVELGQRKSKLITIYDCKVVLNWAGTASDGTAVEGKLTVPEVSHEITLDGLSEYAYEWTLTTARSPAVDTLFALAKARLPTALETKFAEFPAAIVETHGKDLTVSADPSRQGSPAPAAASNSGAPKASAPKPAPKKPAAAVNTATVTVDATFMAAADDLFDLLTNEQRIPAWTRAPAKSAAKPDTEYSLFGGGVQGKYISLVPAKEVVQSWALQSPQWPSGHVATLTTTLEQGSDSTKVTWKLDGVPLGMEEETQRNIQGYYVHGLKSIGLGTEL</sequence>
<feature type="region of interest" description="Disordered" evidence="2">
    <location>
        <begin position="160"/>
        <end position="194"/>
    </location>
</feature>
<dbReference type="InterPro" id="IPR013538">
    <property type="entry name" value="ASHA1/2-like_C"/>
</dbReference>
<evidence type="ECO:0000259" key="3">
    <source>
        <dbReference type="SMART" id="SM01000"/>
    </source>
</evidence>
<dbReference type="SUPFAM" id="SSF103111">
    <property type="entry name" value="Activator of Hsp90 ATPase, Aha1"/>
    <property type="match status" value="1"/>
</dbReference>
<feature type="domain" description="Activator of Hsp90 ATPase AHSA1-like N-terminal" evidence="3">
    <location>
        <begin position="19"/>
        <end position="157"/>
    </location>
</feature>
<dbReference type="PANTHER" id="PTHR13009:SF22">
    <property type="entry name" value="LD43819P"/>
    <property type="match status" value="1"/>
</dbReference>
<dbReference type="Pfam" id="PF09229">
    <property type="entry name" value="Aha1_N"/>
    <property type="match status" value="1"/>
</dbReference>
<dbReference type="CDD" id="cd08892">
    <property type="entry name" value="SRPBCC_Aha1"/>
    <property type="match status" value="1"/>
</dbReference>
<dbReference type="STRING" id="670580.A0A1X6NAF3"/>
<evidence type="ECO:0000256" key="2">
    <source>
        <dbReference type="SAM" id="MobiDB-lite"/>
    </source>
</evidence>
<evidence type="ECO:0000256" key="1">
    <source>
        <dbReference type="ARBA" id="ARBA00006817"/>
    </source>
</evidence>
<dbReference type="SUPFAM" id="SSF55961">
    <property type="entry name" value="Bet v1-like"/>
    <property type="match status" value="1"/>
</dbReference>
<proteinExistence type="inferred from homology"/>
<name>A0A1X6NAF3_9APHY</name>
<dbReference type="InterPro" id="IPR036338">
    <property type="entry name" value="Aha1"/>
</dbReference>
<dbReference type="Pfam" id="PF08327">
    <property type="entry name" value="AHSA1"/>
    <property type="match status" value="1"/>
</dbReference>
<dbReference type="OrthoDB" id="567237at2759"/>
<dbReference type="InterPro" id="IPR015310">
    <property type="entry name" value="AHSA1-like_N"/>
</dbReference>